<protein>
    <submittedName>
        <fullName evidence="1">Uncharacterized protein</fullName>
    </submittedName>
</protein>
<reference evidence="1" key="1">
    <citation type="submission" date="2023-12" db="EMBL/GenBank/DDBJ databases">
        <title>Genome assembly of Anisodus tanguticus.</title>
        <authorList>
            <person name="Wang Y.-J."/>
        </authorList>
    </citation>
    <scope>NUCLEOTIDE SEQUENCE</scope>
    <source>
        <strain evidence="1">KB-2021</strain>
        <tissue evidence="1">Leaf</tissue>
    </source>
</reference>
<dbReference type="Proteomes" id="UP001291623">
    <property type="component" value="Unassembled WGS sequence"/>
</dbReference>
<sequence>MATDPRQWGRFRWGGITVEDLNHLRPFGCLHTSRVHFSELTPFFLNPSLTPPSHFRAHSPLTME</sequence>
<proteinExistence type="predicted"/>
<comment type="caution">
    <text evidence="1">The sequence shown here is derived from an EMBL/GenBank/DDBJ whole genome shotgun (WGS) entry which is preliminary data.</text>
</comment>
<organism evidence="1 2">
    <name type="scientific">Anisodus tanguticus</name>
    <dbReference type="NCBI Taxonomy" id="243964"/>
    <lineage>
        <taxon>Eukaryota</taxon>
        <taxon>Viridiplantae</taxon>
        <taxon>Streptophyta</taxon>
        <taxon>Embryophyta</taxon>
        <taxon>Tracheophyta</taxon>
        <taxon>Spermatophyta</taxon>
        <taxon>Magnoliopsida</taxon>
        <taxon>eudicotyledons</taxon>
        <taxon>Gunneridae</taxon>
        <taxon>Pentapetalae</taxon>
        <taxon>asterids</taxon>
        <taxon>lamiids</taxon>
        <taxon>Solanales</taxon>
        <taxon>Solanaceae</taxon>
        <taxon>Solanoideae</taxon>
        <taxon>Hyoscyameae</taxon>
        <taxon>Anisodus</taxon>
    </lineage>
</organism>
<evidence type="ECO:0000313" key="1">
    <source>
        <dbReference type="EMBL" id="KAK4366172.1"/>
    </source>
</evidence>
<keyword evidence="2" id="KW-1185">Reference proteome</keyword>
<gene>
    <name evidence="1" type="ORF">RND71_014052</name>
</gene>
<dbReference type="EMBL" id="JAVYJV010000007">
    <property type="protein sequence ID" value="KAK4366172.1"/>
    <property type="molecule type" value="Genomic_DNA"/>
</dbReference>
<accession>A0AAE1VER1</accession>
<name>A0AAE1VER1_9SOLA</name>
<dbReference type="AlphaFoldDB" id="A0AAE1VER1"/>
<evidence type="ECO:0000313" key="2">
    <source>
        <dbReference type="Proteomes" id="UP001291623"/>
    </source>
</evidence>